<accession>A0A7J7NA20</accession>
<organism evidence="2 3">
    <name type="scientific">Kingdonia uniflora</name>
    <dbReference type="NCBI Taxonomy" id="39325"/>
    <lineage>
        <taxon>Eukaryota</taxon>
        <taxon>Viridiplantae</taxon>
        <taxon>Streptophyta</taxon>
        <taxon>Embryophyta</taxon>
        <taxon>Tracheophyta</taxon>
        <taxon>Spermatophyta</taxon>
        <taxon>Magnoliopsida</taxon>
        <taxon>Ranunculales</taxon>
        <taxon>Circaeasteraceae</taxon>
        <taxon>Kingdonia</taxon>
    </lineage>
</organism>
<evidence type="ECO:0000313" key="3">
    <source>
        <dbReference type="Proteomes" id="UP000541444"/>
    </source>
</evidence>
<reference evidence="2 3" key="1">
    <citation type="journal article" date="2020" name="IScience">
        <title>Genome Sequencing of the Endangered Kingdonia uniflora (Circaeasteraceae, Ranunculales) Reveals Potential Mechanisms of Evolutionary Specialization.</title>
        <authorList>
            <person name="Sun Y."/>
            <person name="Deng T."/>
            <person name="Zhang A."/>
            <person name="Moore M.J."/>
            <person name="Landis J.B."/>
            <person name="Lin N."/>
            <person name="Zhang H."/>
            <person name="Zhang X."/>
            <person name="Huang J."/>
            <person name="Zhang X."/>
            <person name="Sun H."/>
            <person name="Wang H."/>
        </authorList>
    </citation>
    <scope>NUCLEOTIDE SEQUENCE [LARGE SCALE GENOMIC DNA]</scope>
    <source>
        <strain evidence="2">TB1705</strain>
        <tissue evidence="2">Leaf</tissue>
    </source>
</reference>
<dbReference type="OrthoDB" id="1932188at2759"/>
<gene>
    <name evidence="2" type="ORF">GIB67_028700</name>
</gene>
<sequence length="153" mass="17757">MAGVVRPLRTQQHSLLHHLLSLSLSNKPTSLIQQQHHYYKKQQLSFFSQTNLNAHRSNSVRLKGTLLPANLQENNSDSESSDEGRNRNKKKREARRAVQWGIDLANFSNPQIKRIFRVAAVEIEVFEAIMLVKRLGPDVREGKRRQFSYIVWL</sequence>
<dbReference type="InterPro" id="IPR006839">
    <property type="entry name" value="DarP"/>
</dbReference>
<dbReference type="PANTHER" id="PTHR36898:SF1">
    <property type="entry name" value="OS04G0250700 PROTEIN"/>
    <property type="match status" value="1"/>
</dbReference>
<dbReference type="Pfam" id="PF04751">
    <property type="entry name" value="DarP"/>
    <property type="match status" value="1"/>
</dbReference>
<keyword evidence="3" id="KW-1185">Reference proteome</keyword>
<dbReference type="SUPFAM" id="SSF158710">
    <property type="entry name" value="PSPTO4464-like"/>
    <property type="match status" value="1"/>
</dbReference>
<dbReference type="EMBL" id="JACGCM010000944">
    <property type="protein sequence ID" value="KAF6163996.1"/>
    <property type="molecule type" value="Genomic_DNA"/>
</dbReference>
<protein>
    <submittedName>
        <fullName evidence="2">Uncharacterized protein</fullName>
    </submittedName>
</protein>
<dbReference type="Gene3D" id="1.10.60.30">
    <property type="entry name" value="PSPTO4464-like domains"/>
    <property type="match status" value="1"/>
</dbReference>
<dbReference type="InterPro" id="IPR023153">
    <property type="entry name" value="DarP_sf"/>
</dbReference>
<feature type="region of interest" description="Disordered" evidence="1">
    <location>
        <begin position="71"/>
        <end position="92"/>
    </location>
</feature>
<evidence type="ECO:0000256" key="1">
    <source>
        <dbReference type="SAM" id="MobiDB-lite"/>
    </source>
</evidence>
<dbReference type="AlphaFoldDB" id="A0A7J7NA20"/>
<comment type="caution">
    <text evidence="2">The sequence shown here is derived from an EMBL/GenBank/DDBJ whole genome shotgun (WGS) entry which is preliminary data.</text>
</comment>
<evidence type="ECO:0000313" key="2">
    <source>
        <dbReference type="EMBL" id="KAF6163996.1"/>
    </source>
</evidence>
<name>A0A7J7NA20_9MAGN</name>
<dbReference type="PANTHER" id="PTHR36898">
    <property type="entry name" value="OSJNBB0026I12.6 PROTEIN"/>
    <property type="match status" value="1"/>
</dbReference>
<proteinExistence type="predicted"/>
<dbReference type="Proteomes" id="UP000541444">
    <property type="component" value="Unassembled WGS sequence"/>
</dbReference>